<keyword evidence="8 15" id="KW-0547">Nucleotide-binding</keyword>
<keyword evidence="11" id="KW-0406">Ion transport</keyword>
<keyword evidence="6" id="KW-0997">Cell inner membrane</keyword>
<dbReference type="SMART" id="SM00899">
    <property type="entry name" value="FeoA"/>
    <property type="match status" value="1"/>
</dbReference>
<dbReference type="InterPro" id="IPR027417">
    <property type="entry name" value="P-loop_NTPase"/>
</dbReference>
<dbReference type="NCBIfam" id="TIGR00437">
    <property type="entry name" value="feoB"/>
    <property type="match status" value="1"/>
</dbReference>
<feature type="transmembrane region" description="Helical" evidence="17">
    <location>
        <begin position="584"/>
        <end position="604"/>
    </location>
</feature>
<evidence type="ECO:0000256" key="5">
    <source>
        <dbReference type="ARBA" id="ARBA00022496"/>
    </source>
</evidence>
<name>A0A369LJQ3_9ACTN</name>
<dbReference type="GO" id="GO:0005525">
    <property type="term" value="F:GTP binding"/>
    <property type="evidence" value="ECO:0007669"/>
    <property type="project" value="UniProtKB-KW"/>
</dbReference>
<keyword evidence="13 17" id="KW-0472">Membrane</keyword>
<evidence type="ECO:0000256" key="9">
    <source>
        <dbReference type="ARBA" id="ARBA00022989"/>
    </source>
</evidence>
<dbReference type="InterPro" id="IPR008988">
    <property type="entry name" value="Transcriptional_repressor_C"/>
</dbReference>
<dbReference type="SUPFAM" id="SSF52540">
    <property type="entry name" value="P-loop containing nucleoside triphosphate hydrolases"/>
    <property type="match status" value="1"/>
</dbReference>
<feature type="transmembrane region" description="Helical" evidence="17">
    <location>
        <begin position="415"/>
        <end position="436"/>
    </location>
</feature>
<dbReference type="PANTHER" id="PTHR43185">
    <property type="entry name" value="FERROUS IRON TRANSPORT PROTEIN B"/>
    <property type="match status" value="1"/>
</dbReference>
<feature type="transmembrane region" description="Helical" evidence="17">
    <location>
        <begin position="448"/>
        <end position="467"/>
    </location>
</feature>
<feature type="transmembrane region" description="Helical" evidence="17">
    <location>
        <begin position="643"/>
        <end position="664"/>
    </location>
</feature>
<evidence type="ECO:0000256" key="10">
    <source>
        <dbReference type="ARBA" id="ARBA00023004"/>
    </source>
</evidence>
<evidence type="ECO:0000256" key="3">
    <source>
        <dbReference type="ARBA" id="ARBA00022448"/>
    </source>
</evidence>
<dbReference type="InterPro" id="IPR003373">
    <property type="entry name" value="Fe2_transport_prot-B"/>
</dbReference>
<feature type="binding site" evidence="15">
    <location>
        <begin position="173"/>
        <end position="176"/>
    </location>
    <ligand>
        <name>GTP</name>
        <dbReference type="ChEBI" id="CHEBI:37565"/>
        <label>1</label>
    </ligand>
</feature>
<protein>
    <recommendedName>
        <fullName evidence="14 17">Ferrous iron transport protein B</fullName>
    </recommendedName>
</protein>
<evidence type="ECO:0000256" key="15">
    <source>
        <dbReference type="PIRSR" id="PIRSR603373-1"/>
    </source>
</evidence>
<keyword evidence="10 17" id="KW-0408">Iron</keyword>
<feature type="transmembrane region" description="Helical" evidence="17">
    <location>
        <begin position="518"/>
        <end position="542"/>
    </location>
</feature>
<feature type="binding site" evidence="15">
    <location>
        <begin position="153"/>
        <end position="157"/>
    </location>
    <ligand>
        <name>GTP</name>
        <dbReference type="ChEBI" id="CHEBI:37565"/>
        <label>1</label>
    </ligand>
</feature>
<evidence type="ECO:0000259" key="18">
    <source>
        <dbReference type="PROSITE" id="PS51711"/>
    </source>
</evidence>
<dbReference type="Pfam" id="PF17910">
    <property type="entry name" value="FeoB_Cyto"/>
    <property type="match status" value="1"/>
</dbReference>
<keyword evidence="12 15" id="KW-0342">GTP-binding</keyword>
<feature type="transmembrane region" description="Helical" evidence="17">
    <location>
        <begin position="770"/>
        <end position="794"/>
    </location>
</feature>
<keyword evidence="3 17" id="KW-0813">Transport</keyword>
<evidence type="ECO:0000313" key="19">
    <source>
        <dbReference type="EMBL" id="RDB59861.1"/>
    </source>
</evidence>
<dbReference type="PROSITE" id="PS51711">
    <property type="entry name" value="G_FEOB"/>
    <property type="match status" value="1"/>
</dbReference>
<feature type="transmembrane region" description="Helical" evidence="17">
    <location>
        <begin position="739"/>
        <end position="758"/>
    </location>
</feature>
<dbReference type="Pfam" id="PF02421">
    <property type="entry name" value="FeoB_N"/>
    <property type="match status" value="1"/>
</dbReference>
<dbReference type="InterPro" id="IPR038157">
    <property type="entry name" value="FeoA_core_dom"/>
</dbReference>
<comment type="subcellular location">
    <subcellularLocation>
        <location evidence="2 17">Cell inner membrane</location>
        <topology evidence="2 17">Multi-pass membrane protein</topology>
    </subcellularLocation>
</comment>
<dbReference type="EMBL" id="PPTO01000004">
    <property type="protein sequence ID" value="RDB59861.1"/>
    <property type="molecule type" value="Genomic_DNA"/>
</dbReference>
<evidence type="ECO:0000256" key="6">
    <source>
        <dbReference type="ARBA" id="ARBA00022519"/>
    </source>
</evidence>
<dbReference type="AlphaFoldDB" id="A0A369LJQ3"/>
<dbReference type="GO" id="GO:0046914">
    <property type="term" value="F:transition metal ion binding"/>
    <property type="evidence" value="ECO:0007669"/>
    <property type="project" value="InterPro"/>
</dbReference>
<evidence type="ECO:0000256" key="14">
    <source>
        <dbReference type="NCBIfam" id="TIGR00437"/>
    </source>
</evidence>
<dbReference type="InterPro" id="IPR050860">
    <property type="entry name" value="FeoB_GTPase"/>
</dbReference>
<feature type="binding site" evidence="16">
    <location>
        <position position="142"/>
    </location>
    <ligand>
        <name>Mg(2+)</name>
        <dbReference type="ChEBI" id="CHEBI:18420"/>
        <label>2</label>
    </ligand>
</feature>
<dbReference type="Pfam" id="PF04023">
    <property type="entry name" value="FeoA"/>
    <property type="match status" value="1"/>
</dbReference>
<proteinExistence type="inferred from homology"/>
<comment type="caution">
    <text evidence="19">The sequence shown here is derived from an EMBL/GenBank/DDBJ whole genome shotgun (WGS) entry which is preliminary data.</text>
</comment>
<evidence type="ECO:0000256" key="16">
    <source>
        <dbReference type="PIRSR" id="PIRSR603373-2"/>
    </source>
</evidence>
<dbReference type="SUPFAM" id="SSF50037">
    <property type="entry name" value="C-terminal domain of transcriptional repressors"/>
    <property type="match status" value="1"/>
</dbReference>
<feature type="transmembrane region" description="Helical" evidence="17">
    <location>
        <begin position="554"/>
        <end position="578"/>
    </location>
</feature>
<evidence type="ECO:0000313" key="20">
    <source>
        <dbReference type="Proteomes" id="UP000253975"/>
    </source>
</evidence>
<evidence type="ECO:0000256" key="7">
    <source>
        <dbReference type="ARBA" id="ARBA00022692"/>
    </source>
</evidence>
<dbReference type="CDD" id="cd01879">
    <property type="entry name" value="FeoB"/>
    <property type="match status" value="1"/>
</dbReference>
<dbReference type="Pfam" id="PF07670">
    <property type="entry name" value="Gate"/>
    <property type="match status" value="2"/>
</dbReference>
<dbReference type="InterPro" id="IPR005225">
    <property type="entry name" value="Small_GTP-bd"/>
</dbReference>
<dbReference type="RefSeq" id="WP_114615253.1">
    <property type="nucleotide sequence ID" value="NZ_PPTO01000004.1"/>
</dbReference>
<feature type="domain" description="FeoB-type G" evidence="18">
    <location>
        <begin position="121"/>
        <end position="282"/>
    </location>
</feature>
<feature type="transmembrane region" description="Helical" evidence="17">
    <location>
        <begin position="474"/>
        <end position="498"/>
    </location>
</feature>
<evidence type="ECO:0000256" key="17">
    <source>
        <dbReference type="RuleBase" id="RU362098"/>
    </source>
</evidence>
<evidence type="ECO:0000256" key="8">
    <source>
        <dbReference type="ARBA" id="ARBA00022741"/>
    </source>
</evidence>
<keyword evidence="4" id="KW-1003">Cell membrane</keyword>
<evidence type="ECO:0000256" key="1">
    <source>
        <dbReference type="ARBA" id="ARBA00003926"/>
    </source>
</evidence>
<dbReference type="Gene3D" id="3.40.50.300">
    <property type="entry name" value="P-loop containing nucleotide triphosphate hydrolases"/>
    <property type="match status" value="1"/>
</dbReference>
<evidence type="ECO:0000256" key="12">
    <source>
        <dbReference type="ARBA" id="ARBA00023134"/>
    </source>
</evidence>
<comment type="similarity">
    <text evidence="17">Belongs to the TRAFAC class TrmE-Era-EngA-EngB-Septin-like GTPase superfamily. FeoB GTPase (TC 9.A.8) family.</text>
</comment>
<evidence type="ECO:0000256" key="13">
    <source>
        <dbReference type="ARBA" id="ARBA00023136"/>
    </source>
</evidence>
<dbReference type="InterPro" id="IPR007167">
    <property type="entry name" value="Fe-transptr_FeoA-like"/>
</dbReference>
<dbReference type="InterPro" id="IPR011640">
    <property type="entry name" value="Fe2_transport_prot_B_C"/>
</dbReference>
<dbReference type="PANTHER" id="PTHR43185:SF1">
    <property type="entry name" value="FE(2+) TRANSPORTER FEOB"/>
    <property type="match status" value="1"/>
</dbReference>
<dbReference type="FunFam" id="3.40.50.300:FF:000426">
    <property type="entry name" value="Ferrous iron transport protein B"/>
    <property type="match status" value="1"/>
</dbReference>
<organism evidence="19 20">
    <name type="scientific">Slackia isoflavoniconvertens</name>
    <dbReference type="NCBI Taxonomy" id="572010"/>
    <lineage>
        <taxon>Bacteria</taxon>
        <taxon>Bacillati</taxon>
        <taxon>Actinomycetota</taxon>
        <taxon>Coriobacteriia</taxon>
        <taxon>Eggerthellales</taxon>
        <taxon>Eggerthellaceae</taxon>
        <taxon>Slackia</taxon>
    </lineage>
</organism>
<keyword evidence="5 17" id="KW-0410">Iron transport</keyword>
<dbReference type="Gene3D" id="2.30.30.90">
    <property type="match status" value="1"/>
</dbReference>
<dbReference type="InterPro" id="IPR041069">
    <property type="entry name" value="FeoB_Cyto"/>
</dbReference>
<evidence type="ECO:0000256" key="2">
    <source>
        <dbReference type="ARBA" id="ARBA00004429"/>
    </source>
</evidence>
<feature type="binding site" evidence="15">
    <location>
        <begin position="128"/>
        <end position="135"/>
    </location>
    <ligand>
        <name>GTP</name>
        <dbReference type="ChEBI" id="CHEBI:37565"/>
        <label>1</label>
    </ligand>
</feature>
<sequence length="795" mass="84906">MTLDALEVGACAIIDEVNGSGELRRHLLDMGLTPGVGVRLRKVAPMGDPLQVELRGYELTLRVSDAQQVAITPVDELPAPSYGAASIAPVVAAGHPGIGEAGAAGDEGVRNVGEPIAKGQPITFALAGNQNCGKTTLFNQLTGANQHVGNFPGVTVDKKEGQLRRHPEATVVDLPGVYSLSPYSNEEVVTRDFLIDDAPTAIINIVDATNIERNLYLTLQLMELNIPMVLALNMMDELRANGGSVRINELEAALGIPVVPISAVKNEGIDELVDHAMHVALNREVPKRVDFCPADTAEGDPLGEVHRCIHALMHVLEPAARKAGLPLRFAATKMVEGDSLIERSLALPAAENAALNQLVDALEREGGLDREAAMANMRFSFIERLCATTVVRPHESREHKRSVAADRILTGRFTAIPCFILIMAFVFLMTFSWLGAFLSDWLQQGIDVAIAAIGDALAAAEVAPMLCSLVTDGVCGGVGAVIGFLPTIVTLFFFLSILEDSGYMARVAFVMDKPLRRLGLSGRSFVPMLMGFGCSVPAIMSARTLSSERDRKMTILLVPFMNCSAKLPIYGFIAAALFEPAARGWVVLSLYLLGIVVGVLYALALKRLEFHGEPVPFVMELPNYRLPSAKSVARLVWDKAKGFIQKAFTVVFIATLVVWFLQTFDASLSVAESPDSSLLAAIGGVLAPLFAPLGFGDWRASTALLTGFMAKESVVSTLTVLLGGDVSLLPTIFTPATAYAFLVFTLLYTPCVAAIATVKKETNGRTAAKLVVAQCAVAWVAAFCIHAGCLAFGIV</sequence>
<feature type="binding site" evidence="16">
    <location>
        <position position="143"/>
    </location>
    <ligand>
        <name>Mg(2+)</name>
        <dbReference type="ChEBI" id="CHEBI:18420"/>
        <label>2</label>
    </ligand>
</feature>
<keyword evidence="9 17" id="KW-1133">Transmembrane helix</keyword>
<comment type="function">
    <text evidence="1 17">Probable transporter of a GTP-driven Fe(2+) uptake system.</text>
</comment>
<dbReference type="NCBIfam" id="TIGR00231">
    <property type="entry name" value="small_GTP"/>
    <property type="match status" value="1"/>
</dbReference>
<dbReference type="GO" id="GO:0005886">
    <property type="term" value="C:plasma membrane"/>
    <property type="evidence" value="ECO:0007669"/>
    <property type="project" value="UniProtKB-SubCell"/>
</dbReference>
<keyword evidence="16" id="KW-0460">Magnesium</keyword>
<dbReference type="InterPro" id="IPR011642">
    <property type="entry name" value="Gate_dom"/>
</dbReference>
<evidence type="ECO:0000256" key="4">
    <source>
        <dbReference type="ARBA" id="ARBA00022475"/>
    </source>
</evidence>
<keyword evidence="16" id="KW-0479">Metal-binding</keyword>
<gene>
    <name evidence="19" type="primary">feoB</name>
    <name evidence="19" type="ORF">C1881_03330</name>
</gene>
<dbReference type="GO" id="GO:0015093">
    <property type="term" value="F:ferrous iron transmembrane transporter activity"/>
    <property type="evidence" value="ECO:0007669"/>
    <property type="project" value="UniProtKB-UniRule"/>
</dbReference>
<dbReference type="Pfam" id="PF07664">
    <property type="entry name" value="FeoB_C"/>
    <property type="match status" value="1"/>
</dbReference>
<dbReference type="Gene3D" id="1.10.287.1770">
    <property type="match status" value="1"/>
</dbReference>
<reference evidence="19 20" key="1">
    <citation type="journal article" date="2018" name="Elife">
        <title>Discovery and characterization of a prevalent human gut bacterial enzyme sufficient for the inactivation of a family of plant toxins.</title>
        <authorList>
            <person name="Koppel N."/>
            <person name="Bisanz J.E."/>
            <person name="Pandelia M.E."/>
            <person name="Turnbaugh P.J."/>
            <person name="Balskus E.P."/>
        </authorList>
    </citation>
    <scope>NUCLEOTIDE SEQUENCE [LARGE SCALE GENOMIC DNA]</scope>
    <source>
        <strain evidence="19 20">OB21 GAM31</strain>
    </source>
</reference>
<feature type="transmembrane region" description="Helical" evidence="17">
    <location>
        <begin position="676"/>
        <end position="695"/>
    </location>
</feature>
<keyword evidence="7 17" id="KW-0812">Transmembrane</keyword>
<dbReference type="Proteomes" id="UP000253975">
    <property type="component" value="Unassembled WGS sequence"/>
</dbReference>
<accession>A0A369LJQ3</accession>
<evidence type="ECO:0000256" key="11">
    <source>
        <dbReference type="ARBA" id="ARBA00023065"/>
    </source>
</evidence>
<feature type="binding site" evidence="15">
    <location>
        <begin position="233"/>
        <end position="236"/>
    </location>
    <ligand>
        <name>GTP</name>
        <dbReference type="ChEBI" id="CHEBI:37565"/>
        <label>1</label>
    </ligand>
</feature>
<dbReference type="InterPro" id="IPR030389">
    <property type="entry name" value="G_FEOB_dom"/>
</dbReference>
<feature type="binding site" evidence="16">
    <location>
        <position position="139"/>
    </location>
    <ligand>
        <name>Mg(2+)</name>
        <dbReference type="ChEBI" id="CHEBI:18420"/>
        <label>2</label>
    </ligand>
</feature>